<protein>
    <submittedName>
        <fullName evidence="1">Uncharacterized protein</fullName>
    </submittedName>
</protein>
<accession>A0A137NTJ1</accession>
<reference evidence="1 2" key="1">
    <citation type="journal article" date="2015" name="Genome Biol. Evol.">
        <title>Phylogenomic analyses indicate that early fungi evolved digesting cell walls of algal ancestors of land plants.</title>
        <authorList>
            <person name="Chang Y."/>
            <person name="Wang S."/>
            <person name="Sekimoto S."/>
            <person name="Aerts A.L."/>
            <person name="Choi C."/>
            <person name="Clum A."/>
            <person name="LaButti K.M."/>
            <person name="Lindquist E.A."/>
            <person name="Yee Ngan C."/>
            <person name="Ohm R.A."/>
            <person name="Salamov A.A."/>
            <person name="Grigoriev I.V."/>
            <person name="Spatafora J.W."/>
            <person name="Berbee M.L."/>
        </authorList>
    </citation>
    <scope>NUCLEOTIDE SEQUENCE [LARGE SCALE GENOMIC DNA]</scope>
    <source>
        <strain evidence="1 2">NRRL 28638</strain>
    </source>
</reference>
<dbReference type="Proteomes" id="UP000070444">
    <property type="component" value="Unassembled WGS sequence"/>
</dbReference>
<organism evidence="1 2">
    <name type="scientific">Conidiobolus coronatus (strain ATCC 28846 / CBS 209.66 / NRRL 28638)</name>
    <name type="common">Delacroixia coronata</name>
    <dbReference type="NCBI Taxonomy" id="796925"/>
    <lineage>
        <taxon>Eukaryota</taxon>
        <taxon>Fungi</taxon>
        <taxon>Fungi incertae sedis</taxon>
        <taxon>Zoopagomycota</taxon>
        <taxon>Entomophthoromycotina</taxon>
        <taxon>Entomophthoromycetes</taxon>
        <taxon>Entomophthorales</taxon>
        <taxon>Ancylistaceae</taxon>
        <taxon>Conidiobolus</taxon>
    </lineage>
</organism>
<keyword evidence="2" id="KW-1185">Reference proteome</keyword>
<proteinExistence type="predicted"/>
<name>A0A137NTJ1_CONC2</name>
<evidence type="ECO:0000313" key="2">
    <source>
        <dbReference type="Proteomes" id="UP000070444"/>
    </source>
</evidence>
<dbReference type="AlphaFoldDB" id="A0A137NTJ1"/>
<dbReference type="EMBL" id="KQ964779">
    <property type="protein sequence ID" value="KXN66018.1"/>
    <property type="molecule type" value="Genomic_DNA"/>
</dbReference>
<sequence length="173" mass="20234">MPKTKQKESNMSNAFDVVSYDLEVPKLTDYSKYNPKVYNYTKSNVNIYQIQFEFNFPESKVCRIDFPSPVKNLYVSHVNSTFIPLQDPRDLNSETDSIRLMRNDNKLPWILKFEHRGNATSDSLEITSTCYEFNADDLEIVSKRIPNWVAIWTRDFGQLGIKTKYTLKSPELN</sequence>
<evidence type="ECO:0000313" key="1">
    <source>
        <dbReference type="EMBL" id="KXN66018.1"/>
    </source>
</evidence>
<gene>
    <name evidence="1" type="ORF">CONCODRAFT_168810</name>
</gene>